<reference evidence="1" key="1">
    <citation type="submission" date="2020-05" db="EMBL/GenBank/DDBJ databases">
        <authorList>
            <person name="Chiriac C."/>
            <person name="Salcher M."/>
            <person name="Ghai R."/>
            <person name="Kavagutti S V."/>
        </authorList>
    </citation>
    <scope>NUCLEOTIDE SEQUENCE</scope>
</reference>
<proteinExistence type="predicted"/>
<dbReference type="Pfam" id="PF04977">
    <property type="entry name" value="DivIC"/>
    <property type="match status" value="1"/>
</dbReference>
<sequence>MAKRIKGVTSRFVALSVVFFLIALTIAPPMQRYFSQRAQISAVEAQIGASKERLQNAEAELARWRDPAYVKSQARNRLHFVLPGERQYIVVGAKSQSQNAADEQNSVADQLPDHAPWYERLISSIQTVATSGAVIETK</sequence>
<gene>
    <name evidence="1" type="ORF">UFOPK2360_00053</name>
</gene>
<dbReference type="AlphaFoldDB" id="A0A6J6MMF6"/>
<protein>
    <submittedName>
        <fullName evidence="1">Unannotated protein</fullName>
    </submittedName>
</protein>
<accession>A0A6J6MMF6</accession>
<dbReference type="EMBL" id="CAEZXH010000001">
    <property type="protein sequence ID" value="CAB4674208.1"/>
    <property type="molecule type" value="Genomic_DNA"/>
</dbReference>
<organism evidence="1">
    <name type="scientific">freshwater metagenome</name>
    <dbReference type="NCBI Taxonomy" id="449393"/>
    <lineage>
        <taxon>unclassified sequences</taxon>
        <taxon>metagenomes</taxon>
        <taxon>ecological metagenomes</taxon>
    </lineage>
</organism>
<dbReference type="InterPro" id="IPR007060">
    <property type="entry name" value="FtsL/DivIC"/>
</dbReference>
<name>A0A6J6MMF6_9ZZZZ</name>
<evidence type="ECO:0000313" key="1">
    <source>
        <dbReference type="EMBL" id="CAB4674208.1"/>
    </source>
</evidence>